<dbReference type="InterPro" id="IPR008999">
    <property type="entry name" value="Actin-crosslinking"/>
</dbReference>
<dbReference type="Gene3D" id="2.80.10.50">
    <property type="match status" value="1"/>
</dbReference>
<protein>
    <recommendedName>
        <fullName evidence="3">Fascin domain-containing protein</fullName>
    </recommendedName>
</protein>
<evidence type="ECO:0008006" key="3">
    <source>
        <dbReference type="Google" id="ProtNLM"/>
    </source>
</evidence>
<evidence type="ECO:0000313" key="1">
    <source>
        <dbReference type="EMBL" id="MRX56625.1"/>
    </source>
</evidence>
<dbReference type="Proteomes" id="UP000441585">
    <property type="component" value="Unassembled WGS sequence"/>
</dbReference>
<keyword evidence="2" id="KW-1185">Reference proteome</keyword>
<reference evidence="1 2" key="1">
    <citation type="submission" date="2019-11" db="EMBL/GenBank/DDBJ databases">
        <title>Bacillus idriensis genome.</title>
        <authorList>
            <person name="Konopka E.N."/>
            <person name="Newman J.D."/>
        </authorList>
    </citation>
    <scope>NUCLEOTIDE SEQUENCE [LARGE SCALE GENOMIC DNA]</scope>
    <source>
        <strain evidence="1 2">DSM 19097</strain>
    </source>
</reference>
<proteinExistence type="predicted"/>
<dbReference type="AlphaFoldDB" id="A0A6I2ME71"/>
<organism evidence="1 2">
    <name type="scientific">Metabacillus idriensis</name>
    <dbReference type="NCBI Taxonomy" id="324768"/>
    <lineage>
        <taxon>Bacteria</taxon>
        <taxon>Bacillati</taxon>
        <taxon>Bacillota</taxon>
        <taxon>Bacilli</taxon>
        <taxon>Bacillales</taxon>
        <taxon>Bacillaceae</taxon>
        <taxon>Metabacillus</taxon>
    </lineage>
</organism>
<accession>A0A6I2ME71</accession>
<dbReference type="CDD" id="cd00257">
    <property type="entry name" value="beta-trefoil_FSCN-like"/>
    <property type="match status" value="1"/>
</dbReference>
<name>A0A6I2ME71_9BACI</name>
<dbReference type="EMBL" id="WKKF01000014">
    <property type="protein sequence ID" value="MRX56625.1"/>
    <property type="molecule type" value="Genomic_DNA"/>
</dbReference>
<comment type="caution">
    <text evidence="1">The sequence shown here is derived from an EMBL/GenBank/DDBJ whole genome shotgun (WGS) entry which is preliminary data.</text>
</comment>
<gene>
    <name evidence="1" type="ORF">GJU41_22015</name>
</gene>
<sequence>MFYPKEVTRIALKGHNNKYVCSDDLPKSRPDVGYLTLTRDCIGKWETFQLINLGNNKVALKDYRGKYVYAVKGGRSFVLADPDNIGPWETFELMELGNDMIALKFARGYYLESSTYFGQHYIILAEGNGNVPPGDWAIFTKIKL</sequence>
<dbReference type="RefSeq" id="WP_154319598.1">
    <property type="nucleotide sequence ID" value="NZ_CAJGAA010000012.1"/>
</dbReference>
<evidence type="ECO:0000313" key="2">
    <source>
        <dbReference type="Proteomes" id="UP000441585"/>
    </source>
</evidence>
<dbReference type="SUPFAM" id="SSF50405">
    <property type="entry name" value="Actin-crosslinking proteins"/>
    <property type="match status" value="1"/>
</dbReference>